<sequence>MNRRIGGPGGGSDPGPKKAAPFVAAAVLAGSVAATGGGIGAGTASLGTTTSTGAAHSGANQVIKMRKFEGKRAARAGKAAEAWKRMGLRRSRESFDDQVECVTHSFGEVREFFVRNPCRSLEQALYGVGDGAGNVAAVSVSAVTMPSRNQVWTFKRLIDTHGTGDITPLGGPLLKAYDVRFTGHHYDSRTQGKRLVVAEAEAVSGQLSGDALDAIAEVAALLPLPKR</sequence>
<comment type="caution">
    <text evidence="1">The sequence shown here is derived from an EMBL/GenBank/DDBJ whole genome shotgun (WGS) entry which is preliminary data.</text>
</comment>
<reference evidence="1 2" key="1">
    <citation type="submission" date="2024-08" db="EMBL/GenBank/DDBJ databases">
        <title>Genome mining of Saccharopolyspora cebuensis PGLac3 from Nigerian medicinal plant.</title>
        <authorList>
            <person name="Ezeobiora C.E."/>
            <person name="Igbokwe N.H."/>
            <person name="Amin D.H."/>
            <person name="Mendie U.E."/>
        </authorList>
    </citation>
    <scope>NUCLEOTIDE SEQUENCE [LARGE SCALE GENOMIC DNA]</scope>
    <source>
        <strain evidence="1 2">PGLac3</strain>
    </source>
</reference>
<dbReference type="Proteomes" id="UP001564626">
    <property type="component" value="Unassembled WGS sequence"/>
</dbReference>
<evidence type="ECO:0000313" key="1">
    <source>
        <dbReference type="EMBL" id="MEY8040025.1"/>
    </source>
</evidence>
<evidence type="ECO:0000313" key="2">
    <source>
        <dbReference type="Proteomes" id="UP001564626"/>
    </source>
</evidence>
<dbReference type="RefSeq" id="WP_345368104.1">
    <property type="nucleotide sequence ID" value="NZ_BAABII010000025.1"/>
</dbReference>
<evidence type="ECO:0008006" key="3">
    <source>
        <dbReference type="Google" id="ProtNLM"/>
    </source>
</evidence>
<keyword evidence="2" id="KW-1185">Reference proteome</keyword>
<proteinExistence type="predicted"/>
<organism evidence="1 2">
    <name type="scientific">Saccharopolyspora cebuensis</name>
    <dbReference type="NCBI Taxonomy" id="418759"/>
    <lineage>
        <taxon>Bacteria</taxon>
        <taxon>Bacillati</taxon>
        <taxon>Actinomycetota</taxon>
        <taxon>Actinomycetes</taxon>
        <taxon>Pseudonocardiales</taxon>
        <taxon>Pseudonocardiaceae</taxon>
        <taxon>Saccharopolyspora</taxon>
    </lineage>
</organism>
<protein>
    <recommendedName>
        <fullName evidence="3">Secreted protein</fullName>
    </recommendedName>
</protein>
<gene>
    <name evidence="1" type="ORF">AB8O55_11520</name>
</gene>
<dbReference type="EMBL" id="JBGEHV010000017">
    <property type="protein sequence ID" value="MEY8040025.1"/>
    <property type="molecule type" value="Genomic_DNA"/>
</dbReference>
<name>A0ABV4CFZ4_9PSEU</name>
<accession>A0ABV4CFZ4</accession>